<feature type="transmembrane region" description="Helical" evidence="1">
    <location>
        <begin position="186"/>
        <end position="206"/>
    </location>
</feature>
<keyword evidence="3" id="KW-1185">Reference proteome</keyword>
<dbReference type="AlphaFoldDB" id="A0A238IYZ2"/>
<sequence length="208" mass="23648">MIETASQIVAPLILLVLLYIDYFLIAHRIRGELRQRGFNAFSRVMQLGYMNRLLVFGFQVAIAINIDLNNDTTTLLFLLLFVPSFGILLMSSRDSKRLFHLNNARRILTIREIILIHLSYALFCGAWVMPLLVNLANDSLKSTAMTSVTLANGIAGFIIAFVQEPAMQRLSKSHADLEKFLEVTRWIRRNVSIGILVLTTACFFWVNL</sequence>
<feature type="transmembrane region" description="Helical" evidence="1">
    <location>
        <begin position="144"/>
        <end position="162"/>
    </location>
</feature>
<keyword evidence="1" id="KW-0472">Membrane</keyword>
<feature type="transmembrane region" description="Helical" evidence="1">
    <location>
        <begin position="6"/>
        <end position="26"/>
    </location>
</feature>
<protein>
    <submittedName>
        <fullName evidence="2">Uncharacterized protein</fullName>
    </submittedName>
</protein>
<evidence type="ECO:0000256" key="1">
    <source>
        <dbReference type="SAM" id="Phobius"/>
    </source>
</evidence>
<dbReference type="EMBL" id="FXXQ01000005">
    <property type="protein sequence ID" value="SMX23627.1"/>
    <property type="molecule type" value="Genomic_DNA"/>
</dbReference>
<feature type="transmembrane region" description="Helical" evidence="1">
    <location>
        <begin position="47"/>
        <end position="66"/>
    </location>
</feature>
<keyword evidence="1" id="KW-1133">Transmembrane helix</keyword>
<feature type="transmembrane region" description="Helical" evidence="1">
    <location>
        <begin position="72"/>
        <end position="92"/>
    </location>
</feature>
<organism evidence="2 3">
    <name type="scientific">Boseongicola aestuarii</name>
    <dbReference type="NCBI Taxonomy" id="1470561"/>
    <lineage>
        <taxon>Bacteria</taxon>
        <taxon>Pseudomonadati</taxon>
        <taxon>Pseudomonadota</taxon>
        <taxon>Alphaproteobacteria</taxon>
        <taxon>Rhodobacterales</taxon>
        <taxon>Paracoccaceae</taxon>
        <taxon>Boseongicola</taxon>
    </lineage>
</organism>
<accession>A0A238IYZ2</accession>
<evidence type="ECO:0000313" key="2">
    <source>
        <dbReference type="EMBL" id="SMX23627.1"/>
    </source>
</evidence>
<feature type="transmembrane region" description="Helical" evidence="1">
    <location>
        <begin position="113"/>
        <end position="132"/>
    </location>
</feature>
<reference evidence="2 3" key="1">
    <citation type="submission" date="2017-05" db="EMBL/GenBank/DDBJ databases">
        <authorList>
            <person name="Song R."/>
            <person name="Chenine A.L."/>
            <person name="Ruprecht R.M."/>
        </authorList>
    </citation>
    <scope>NUCLEOTIDE SEQUENCE [LARGE SCALE GENOMIC DNA]</scope>
    <source>
        <strain evidence="2 3">CECT 8489</strain>
    </source>
</reference>
<gene>
    <name evidence="2" type="ORF">BOA8489_01737</name>
</gene>
<evidence type="ECO:0000313" key="3">
    <source>
        <dbReference type="Proteomes" id="UP000201838"/>
    </source>
</evidence>
<dbReference type="RefSeq" id="WP_093973614.1">
    <property type="nucleotide sequence ID" value="NZ_FXXQ01000005.1"/>
</dbReference>
<dbReference type="Proteomes" id="UP000201838">
    <property type="component" value="Unassembled WGS sequence"/>
</dbReference>
<name>A0A238IYZ2_9RHOB</name>
<keyword evidence="1" id="KW-0812">Transmembrane</keyword>
<proteinExistence type="predicted"/>